<evidence type="ECO:0000259" key="2">
    <source>
        <dbReference type="PROSITE" id="PS50853"/>
    </source>
</evidence>
<dbReference type="eggNOG" id="COG1572">
    <property type="taxonomic scope" value="Bacteria"/>
</dbReference>
<dbReference type="SUPFAM" id="SSF50965">
    <property type="entry name" value="Galactose oxidase, central domain"/>
    <property type="match status" value="1"/>
</dbReference>
<organism evidence="3 4">
    <name type="scientific">Lautropia mirabilis ATCC 51599</name>
    <dbReference type="NCBI Taxonomy" id="887898"/>
    <lineage>
        <taxon>Bacteria</taxon>
        <taxon>Pseudomonadati</taxon>
        <taxon>Pseudomonadota</taxon>
        <taxon>Betaproteobacteria</taxon>
        <taxon>Burkholderiales</taxon>
        <taxon>Burkholderiaceae</taxon>
        <taxon>Lautropia</taxon>
    </lineage>
</organism>
<dbReference type="SUPFAM" id="SSF81296">
    <property type="entry name" value="E set domains"/>
    <property type="match status" value="1"/>
</dbReference>
<dbReference type="Gene3D" id="2.130.10.80">
    <property type="entry name" value="Galactose oxidase/kelch, beta-propeller"/>
    <property type="match status" value="1"/>
</dbReference>
<dbReference type="InterPro" id="IPR013783">
    <property type="entry name" value="Ig-like_fold"/>
</dbReference>
<dbReference type="STRING" id="887898.HMPREF0551_0267"/>
<dbReference type="Gene3D" id="2.60.40.10">
    <property type="entry name" value="Immunoglobulins"/>
    <property type="match status" value="2"/>
</dbReference>
<dbReference type="eggNOG" id="COG3397">
    <property type="taxonomic scope" value="Bacteria"/>
</dbReference>
<evidence type="ECO:0000313" key="4">
    <source>
        <dbReference type="Proteomes" id="UP000011021"/>
    </source>
</evidence>
<accession>E7RTJ8</accession>
<dbReference type="EMBL" id="AEQP01000001">
    <property type="protein sequence ID" value="EFV96084.1"/>
    <property type="molecule type" value="Genomic_DNA"/>
</dbReference>
<evidence type="ECO:0000256" key="1">
    <source>
        <dbReference type="SAM" id="MobiDB-lite"/>
    </source>
</evidence>
<dbReference type="InterPro" id="IPR011043">
    <property type="entry name" value="Gal_Oxase/kelch_b-propeller"/>
</dbReference>
<feature type="region of interest" description="Disordered" evidence="1">
    <location>
        <begin position="721"/>
        <end position="743"/>
    </location>
</feature>
<comment type="caution">
    <text evidence="3">The sequence shown here is derived from an EMBL/GenBank/DDBJ whole genome shotgun (WGS) entry which is preliminary data.</text>
</comment>
<dbReference type="PANTHER" id="PTHR32208">
    <property type="entry name" value="SECRETED PROTEIN-RELATED"/>
    <property type="match status" value="1"/>
</dbReference>
<sequence length="975" mass="105664">MIRSFPSVAVPDHLRRKALAIASVTALLTLAACGGGGGDAGASASSGGAIDAGRGLASSQAHASLDVDGPQDGRPAVPNEGIDFSAEQNVGTLPVADEAADVNDSVVARKALPVAAKAATEGAWGGQMKWAFIPIHAVVLPDGRVMTYGSTDRGEQGAKFYYDVWDPTLGGDEASHLTLPNTTQTDIFCSAQVVLPLTGDVFIAGGDIYSDARGRSINQPINDTTIFRPGSNTIEAAAKMQRKRWYATATTLPNGEVFVQGGKGGNDHPEIRRNDGSNFLLSGITTSDLREDYPRNWVAPDGNIFGFSKSQMYRMKLDGNGTRTDLGTLNYKSDWEGSAVMFEPGRILLTEALGNRAAIIDIRGDKPVVTDAGTMSNTRMWHNSTVLADGTVAISGGAEYFDFHKATARNPIYHLEFWNPKTGVWTRGPSQKRMRLYHSTATLLPDGSLFTGGGGAYGPESNLNAEVYYPAYLYNADGTPAQRPTLDKAPMVVQPGGSMVLESAQAETIRRVTMVATGSVTHSFNMNQRFIELSFRREGNRLVAKLPSNVNDTPPGYYMVFILNEAGTPSISKMVRVNVAGQATVDPDVVPIYRYAANDGTSLRYRYSPDPALGGEWVRQGEAFLAYASQKNNTVPVYRYSATTGGKVRYKYTTDGSLRSAGWLREGIAFYAYNQPGEGRTGVDEYKQVRGGWYLNYATAGNSAGSGWEFAGHIFHVPASRAQKEPEAPRDTEAPSVPGGVHAQAQGNDAVQLSWGKSSDAGGSGLAGYRVRRDGMDITPNLLQTESLIDRDLKPGDYSYTVEAVDGAGNTSAVSARVQVTLRDAQAERDAALAAANLVRVYRYVAPGGDGDLRYVYSADASVSGEWTRQELAFYAYAKPQRNTVPVYRYLARGADGTARYLFSINPWLGNGWTREHVVFHVLRYPQRGAQAVNEFYRMRDGWYLGYSTQSSFGESGSWRRYGRVFYVPTFNEKN</sequence>
<dbReference type="SMART" id="SM00060">
    <property type="entry name" value="FN3"/>
    <property type="match status" value="1"/>
</dbReference>
<dbReference type="Pfam" id="PF18885">
    <property type="entry name" value="DUF5648"/>
    <property type="match status" value="2"/>
</dbReference>
<reference evidence="3 4" key="1">
    <citation type="submission" date="2010-12" db="EMBL/GenBank/DDBJ databases">
        <authorList>
            <person name="Muzny D."/>
            <person name="Qin X."/>
            <person name="Deng J."/>
            <person name="Jiang H."/>
            <person name="Liu Y."/>
            <person name="Qu J."/>
            <person name="Song X.-Z."/>
            <person name="Zhang L."/>
            <person name="Thornton R."/>
            <person name="Coyle M."/>
            <person name="Francisco L."/>
            <person name="Jackson L."/>
            <person name="Javaid M."/>
            <person name="Korchina V."/>
            <person name="Kovar C."/>
            <person name="Mata R."/>
            <person name="Mathew T."/>
            <person name="Ngo R."/>
            <person name="Nguyen L."/>
            <person name="Nguyen N."/>
            <person name="Okwuonu G."/>
            <person name="Ongeri F."/>
            <person name="Pham C."/>
            <person name="Simmons D."/>
            <person name="Wilczek-Boney K."/>
            <person name="Hale W."/>
            <person name="Jakkamsetti A."/>
            <person name="Pham P."/>
            <person name="Ruth R."/>
            <person name="San Lucas F."/>
            <person name="Warren J."/>
            <person name="Zhang J."/>
            <person name="Zhao Z."/>
            <person name="Zhou C."/>
            <person name="Zhu D."/>
            <person name="Lee S."/>
            <person name="Bess C."/>
            <person name="Blankenburg K."/>
            <person name="Forbes L."/>
            <person name="Fu Q."/>
            <person name="Gubbala S."/>
            <person name="Hirani K."/>
            <person name="Jayaseelan J.C."/>
            <person name="Lara F."/>
            <person name="Munidasa M."/>
            <person name="Palculict T."/>
            <person name="Patil S."/>
            <person name="Pu L.-L."/>
            <person name="Saada N."/>
            <person name="Tang L."/>
            <person name="Weissenberger G."/>
            <person name="Zhu Y."/>
            <person name="Hemphill L."/>
            <person name="Shang Y."/>
            <person name="Youmans B."/>
            <person name="Ayvaz T."/>
            <person name="Ross M."/>
            <person name="Santibanez J."/>
            <person name="Aqrawi P."/>
            <person name="Gross S."/>
            <person name="Joshi V."/>
            <person name="Fowler G."/>
            <person name="Nazareth L."/>
            <person name="Reid J."/>
            <person name="Worley K."/>
            <person name="Petrosino J."/>
            <person name="Highlander S."/>
            <person name="Gibbs R."/>
        </authorList>
    </citation>
    <scope>NUCLEOTIDE SEQUENCE [LARGE SCALE GENOMIC DNA]</scope>
    <source>
        <strain evidence="3 4">ATCC 51599</strain>
    </source>
</reference>
<proteinExistence type="predicted"/>
<dbReference type="CDD" id="cd02851">
    <property type="entry name" value="E_set_GO_C"/>
    <property type="match status" value="1"/>
</dbReference>
<evidence type="ECO:0000313" key="3">
    <source>
        <dbReference type="EMBL" id="EFV96084.1"/>
    </source>
</evidence>
<dbReference type="AlphaFoldDB" id="E7RTJ8"/>
<dbReference type="Proteomes" id="UP000011021">
    <property type="component" value="Unassembled WGS sequence"/>
</dbReference>
<dbReference type="InterPro" id="IPR014756">
    <property type="entry name" value="Ig_E-set"/>
</dbReference>
<dbReference type="Pfam" id="PF09118">
    <property type="entry name" value="GO-like_E_set"/>
    <property type="match status" value="1"/>
</dbReference>
<dbReference type="SUPFAM" id="SSF49265">
    <property type="entry name" value="Fibronectin type III"/>
    <property type="match status" value="1"/>
</dbReference>
<protein>
    <submittedName>
        <fullName evidence="3">Fibronectin type III domain protein</fullName>
    </submittedName>
</protein>
<dbReference type="InterPro" id="IPR003961">
    <property type="entry name" value="FN3_dom"/>
</dbReference>
<gene>
    <name evidence="3" type="ORF">HMPREF0551_0267</name>
</gene>
<dbReference type="PROSITE" id="PS50853">
    <property type="entry name" value="FN3"/>
    <property type="match status" value="1"/>
</dbReference>
<dbReference type="InterPro" id="IPR036116">
    <property type="entry name" value="FN3_sf"/>
</dbReference>
<feature type="compositionally biased region" description="Basic and acidic residues" evidence="1">
    <location>
        <begin position="722"/>
        <end position="733"/>
    </location>
</feature>
<dbReference type="InterPro" id="IPR015202">
    <property type="entry name" value="GO-like_E_set"/>
</dbReference>
<keyword evidence="4" id="KW-1185">Reference proteome</keyword>
<dbReference type="PROSITE" id="PS51257">
    <property type="entry name" value="PROKAR_LIPOPROTEIN"/>
    <property type="match status" value="1"/>
</dbReference>
<feature type="domain" description="Fibronectin type-III" evidence="2">
    <location>
        <begin position="737"/>
        <end position="825"/>
    </location>
</feature>
<dbReference type="PANTHER" id="PTHR32208:SF21">
    <property type="entry name" value="LOW QUALITY PROTEIN: ALDEHYDE OXIDASE GLOX-LIKE"/>
    <property type="match status" value="1"/>
</dbReference>
<name>E7RTJ8_9BURK</name>
<dbReference type="InterPro" id="IPR043708">
    <property type="entry name" value="DUF5648"/>
</dbReference>
<dbReference type="InterPro" id="IPR037293">
    <property type="entry name" value="Gal_Oxidase_central_sf"/>
</dbReference>
<dbReference type="HOGENOM" id="CLU_304575_0_0_4"/>
<dbReference type="RefSeq" id="WP_005672102.1">
    <property type="nucleotide sequence ID" value="NZ_CP146288.1"/>
</dbReference>